<keyword evidence="2 3" id="KW-0808">Transferase</keyword>
<name>A0A850SYM9_9BACT</name>
<dbReference type="PANTHER" id="PTHR30160">
    <property type="entry name" value="TETRAACYLDISACCHARIDE 4'-KINASE-RELATED"/>
    <property type="match status" value="1"/>
</dbReference>
<comment type="caution">
    <text evidence="3">The sequence shown here is derived from an EMBL/GenBank/DDBJ whole genome shotgun (WGS) entry which is preliminary data.</text>
</comment>
<dbReference type="CDD" id="cd03789">
    <property type="entry name" value="GT9_LPS_heptosyltransferase"/>
    <property type="match status" value="1"/>
</dbReference>
<dbReference type="SUPFAM" id="SSF53756">
    <property type="entry name" value="UDP-Glycosyltransferase/glycogen phosphorylase"/>
    <property type="match status" value="1"/>
</dbReference>
<dbReference type="InterPro" id="IPR051199">
    <property type="entry name" value="LPS_LOS_Heptosyltrfase"/>
</dbReference>
<dbReference type="Pfam" id="PF01075">
    <property type="entry name" value="Glyco_transf_9"/>
    <property type="match status" value="1"/>
</dbReference>
<dbReference type="PANTHER" id="PTHR30160:SF7">
    <property type="entry name" value="ADP-HEPTOSE--LPS HEPTOSYLTRANSFERASE 2"/>
    <property type="match status" value="1"/>
</dbReference>
<sequence length="359" mass="39998">MHSLISTLKTIDRIVGPRLLKLMPKTANVDLSNGKLETILVIRPGGLGDALLLLPVLKEIAAAKNVKIDVLCEPRNKSAFENTKFISQIYSYQNIRSLVDALLKKYDAVIDTEQSYILSAVITRCVRAPVKIGFDTNDRGKMYTLTVPYDQDRYEPELFYSLFSGIFNLAAGFKIDPPYFKDSLPVKISAKKSECVCLFPGTTVSEKKWPEENWAQIIEWLVQNKFTPVLLGGRTEKKQCQRIIALSGRPQAINLCGKLSISQTAGLFEQVRLLISTDSGILHLAMLCNVPTISLFGPSSSQKWAPKGDGHLVVNKNLPCSPCSRFGTIPHCLNQNVCMAEIRTKDVIRKVELILDKTK</sequence>
<proteinExistence type="predicted"/>
<evidence type="ECO:0000313" key="3">
    <source>
        <dbReference type="EMBL" id="NWH06414.1"/>
    </source>
</evidence>
<dbReference type="AlphaFoldDB" id="A0A850SYM9"/>
<dbReference type="GO" id="GO:0005829">
    <property type="term" value="C:cytosol"/>
    <property type="evidence" value="ECO:0007669"/>
    <property type="project" value="TreeGrafter"/>
</dbReference>
<dbReference type="Proteomes" id="UP000553343">
    <property type="component" value="Unassembled WGS sequence"/>
</dbReference>
<evidence type="ECO:0000256" key="2">
    <source>
        <dbReference type="ARBA" id="ARBA00022679"/>
    </source>
</evidence>
<evidence type="ECO:0000256" key="1">
    <source>
        <dbReference type="ARBA" id="ARBA00022676"/>
    </source>
</evidence>
<dbReference type="EMBL" id="JACADJ010000074">
    <property type="protein sequence ID" value="NWH06414.1"/>
    <property type="molecule type" value="Genomic_DNA"/>
</dbReference>
<protein>
    <submittedName>
        <fullName evidence="3">Glycosyltransferase family 9 protein</fullName>
    </submittedName>
</protein>
<dbReference type="InterPro" id="IPR002201">
    <property type="entry name" value="Glyco_trans_9"/>
</dbReference>
<gene>
    <name evidence="3" type="ORF">HXW94_15735</name>
</gene>
<organism evidence="3 4">
    <name type="scientific">Desulfobacter latus</name>
    <dbReference type="NCBI Taxonomy" id="2292"/>
    <lineage>
        <taxon>Bacteria</taxon>
        <taxon>Pseudomonadati</taxon>
        <taxon>Thermodesulfobacteriota</taxon>
        <taxon>Desulfobacteria</taxon>
        <taxon>Desulfobacterales</taxon>
        <taxon>Desulfobacteraceae</taxon>
        <taxon>Desulfobacter</taxon>
    </lineage>
</organism>
<reference evidence="3 4" key="1">
    <citation type="submission" date="2020-06" db="EMBL/GenBank/DDBJ databases">
        <title>High-quality draft genome of sulfate reducer Desulfobacter latus type strain AcrS2 isolated from marine sediment.</title>
        <authorList>
            <person name="Hoppe M."/>
            <person name="Larsen C.K."/>
            <person name="Marshall I.P.G."/>
            <person name="Schramm A."/>
            <person name="Marietou A.G."/>
        </authorList>
    </citation>
    <scope>NUCLEOTIDE SEQUENCE [LARGE SCALE GENOMIC DNA]</scope>
    <source>
        <strain evidence="3 4">AcRS2</strain>
    </source>
</reference>
<dbReference type="RefSeq" id="WP_218576762.1">
    <property type="nucleotide sequence ID" value="NZ_JACADJ010000074.1"/>
</dbReference>
<evidence type="ECO:0000313" key="4">
    <source>
        <dbReference type="Proteomes" id="UP000553343"/>
    </source>
</evidence>
<keyword evidence="4" id="KW-1185">Reference proteome</keyword>
<dbReference type="GO" id="GO:0008713">
    <property type="term" value="F:ADP-heptose-lipopolysaccharide heptosyltransferase activity"/>
    <property type="evidence" value="ECO:0007669"/>
    <property type="project" value="TreeGrafter"/>
</dbReference>
<dbReference type="Gene3D" id="3.40.50.2000">
    <property type="entry name" value="Glycogen Phosphorylase B"/>
    <property type="match status" value="2"/>
</dbReference>
<dbReference type="GO" id="GO:0009244">
    <property type="term" value="P:lipopolysaccharide core region biosynthetic process"/>
    <property type="evidence" value="ECO:0007669"/>
    <property type="project" value="TreeGrafter"/>
</dbReference>
<keyword evidence="1" id="KW-0328">Glycosyltransferase</keyword>
<accession>A0A850SYM9</accession>